<dbReference type="RefSeq" id="WP_052883335.1">
    <property type="nucleotide sequence ID" value="NZ_CP009961.1"/>
</dbReference>
<keyword evidence="2" id="KW-1185">Reference proteome</keyword>
<dbReference type="AlphaFoldDB" id="A0A0F7FFT6"/>
<organism evidence="1 2">
    <name type="scientific">Infirmifilum uzonense</name>
    <dbReference type="NCBI Taxonomy" id="1550241"/>
    <lineage>
        <taxon>Archaea</taxon>
        <taxon>Thermoproteota</taxon>
        <taxon>Thermoprotei</taxon>
        <taxon>Thermofilales</taxon>
        <taxon>Thermofilaceae</taxon>
        <taxon>Infirmifilum</taxon>
    </lineage>
</organism>
<name>A0A0F7FFT6_9CREN</name>
<dbReference type="KEGG" id="thf:MA03_00145"/>
<gene>
    <name evidence="1" type="ORF">MA03_00145</name>
</gene>
<accession>A0A0F7FFT6</accession>
<proteinExistence type="predicted"/>
<dbReference type="EMBL" id="CP009961">
    <property type="protein sequence ID" value="AKG38018.1"/>
    <property type="molecule type" value="Genomic_DNA"/>
</dbReference>
<reference evidence="1 2" key="1">
    <citation type="journal article" date="2015" name="Stand. Genomic Sci.">
        <title>Complete genome sequence of and proposal of Thermofilum uzonense sp. nov. a novel hyperthermophilic crenarchaeon and emended description of the genus Thermofilum.</title>
        <authorList>
            <person name="Toshchakov S.V."/>
            <person name="Korzhenkov A.A."/>
            <person name="Samarov N.I."/>
            <person name="Mazunin I.O."/>
            <person name="Mozhey O.I."/>
            <person name="Shmyr I.S."/>
            <person name="Derbikova K.S."/>
            <person name="Taranov E.A."/>
            <person name="Dominova I.N."/>
            <person name="Bonch-Osmolovskaya E.A."/>
            <person name="Patrushev M.V."/>
            <person name="Podosokorskaya O.A."/>
            <person name="Kublanov I.V."/>
        </authorList>
    </citation>
    <scope>NUCLEOTIDE SEQUENCE [LARGE SCALE GENOMIC DNA]</scope>
    <source>
        <strain evidence="1 2">1807-2</strain>
    </source>
</reference>
<dbReference type="HOGENOM" id="CLU_1357978_0_0_2"/>
<dbReference type="PATRIC" id="fig|1550241.5.peg.30"/>
<dbReference type="GeneID" id="25400594"/>
<protein>
    <submittedName>
        <fullName evidence="1">Uncharacterized protein</fullName>
    </submittedName>
</protein>
<sequence>MRHRSKLLSTLYEATQRPTILVITSHEDRAKLRAEIFGFAYKRGLALLVFSDELESNTSLQLSEEAIAKAFRGILTEIDPLLEKIISHVKQENKATGLSEMYYTLTMEIPDKQRATVYKAVDYVLRNYRGLSKSGESMVNVISCPPDDITAALLLQAIHIEYYTRRPVLVLFDCPSQRFNANMISKVLGFPRSVLSIIFLE</sequence>
<evidence type="ECO:0000313" key="1">
    <source>
        <dbReference type="EMBL" id="AKG38018.1"/>
    </source>
</evidence>
<dbReference type="Proteomes" id="UP000067434">
    <property type="component" value="Chromosome"/>
</dbReference>
<evidence type="ECO:0000313" key="2">
    <source>
        <dbReference type="Proteomes" id="UP000067434"/>
    </source>
</evidence>